<dbReference type="InterPro" id="IPR030395">
    <property type="entry name" value="GP_PDE_dom"/>
</dbReference>
<dbReference type="SUPFAM" id="SSF53474">
    <property type="entry name" value="alpha/beta-Hydrolases"/>
    <property type="match status" value="1"/>
</dbReference>
<dbReference type="GO" id="GO:0008474">
    <property type="term" value="F:palmitoyl-(protein) hydrolase activity"/>
    <property type="evidence" value="ECO:0007669"/>
    <property type="project" value="UniProtKB-EC"/>
</dbReference>
<name>A0AAF0J5Z1_9BASI</name>
<keyword evidence="8" id="KW-1133">Transmembrane helix</keyword>
<comment type="catalytic activity">
    <reaction evidence="6">
        <text>a diacylglycerol + H2O = a monoacylglycerol + a fatty acid + H(+)</text>
        <dbReference type="Rhea" id="RHEA:32731"/>
        <dbReference type="ChEBI" id="CHEBI:15377"/>
        <dbReference type="ChEBI" id="CHEBI:15378"/>
        <dbReference type="ChEBI" id="CHEBI:17408"/>
        <dbReference type="ChEBI" id="CHEBI:18035"/>
        <dbReference type="ChEBI" id="CHEBI:28868"/>
    </reaction>
</comment>
<dbReference type="EMBL" id="CP119878">
    <property type="protein sequence ID" value="WFD34977.1"/>
    <property type="molecule type" value="Genomic_DNA"/>
</dbReference>
<evidence type="ECO:0000256" key="5">
    <source>
        <dbReference type="ARBA" id="ARBA00023180"/>
    </source>
</evidence>
<reference evidence="10" key="1">
    <citation type="submission" date="2023-03" db="EMBL/GenBank/DDBJ databases">
        <title>Mating type loci evolution in Malassezia.</title>
        <authorList>
            <person name="Coelho M.A."/>
        </authorList>
    </citation>
    <scope>NUCLEOTIDE SEQUENCE</scope>
    <source>
        <strain evidence="10">CBS 11721</strain>
    </source>
</reference>
<evidence type="ECO:0000256" key="2">
    <source>
        <dbReference type="ARBA" id="ARBA00012423"/>
    </source>
</evidence>
<evidence type="ECO:0000256" key="1">
    <source>
        <dbReference type="ARBA" id="ARBA00010758"/>
    </source>
</evidence>
<feature type="domain" description="GP-PDE" evidence="9">
    <location>
        <begin position="188"/>
        <end position="431"/>
    </location>
</feature>
<dbReference type="SUPFAM" id="SSF51695">
    <property type="entry name" value="PLC-like phosphodiesterases"/>
    <property type="match status" value="1"/>
</dbReference>
<keyword evidence="3" id="KW-0732">Signal</keyword>
<dbReference type="Pfam" id="PF12400">
    <property type="entry name" value="STIMATE"/>
    <property type="match status" value="1"/>
</dbReference>
<dbReference type="InterPro" id="IPR017946">
    <property type="entry name" value="PLC-like_Pdiesterase_TIM-brl"/>
</dbReference>
<proteinExistence type="inferred from homology"/>
<dbReference type="PANTHER" id="PTHR43805">
    <property type="entry name" value="GLYCEROPHOSPHORYL DIESTER PHOSPHODIESTERASE"/>
    <property type="match status" value="1"/>
</dbReference>
<keyword evidence="4" id="KW-0378">Hydrolase</keyword>
<evidence type="ECO:0000256" key="7">
    <source>
        <dbReference type="ARBA" id="ARBA00048461"/>
    </source>
</evidence>
<evidence type="ECO:0000256" key="6">
    <source>
        <dbReference type="ARBA" id="ARBA00047591"/>
    </source>
</evidence>
<dbReference type="PRINTS" id="PR00414">
    <property type="entry name" value="PPTHIESTRASE"/>
</dbReference>
<dbReference type="PROSITE" id="PS51704">
    <property type="entry name" value="GP_PDE"/>
    <property type="match status" value="1"/>
</dbReference>
<dbReference type="Proteomes" id="UP001219933">
    <property type="component" value="Chromosome 2"/>
</dbReference>
<sequence>MGPVAMVVQFLMGGMVLGSLVYKRYKETPQRPWRVWMMDVSKQLMGQMLVHMLNVVFSSNTTSRNPCALYVLNVLLDTTLGVGIIYVVMHFLQHALSDVLQWRGFVSGHYSGNDSWARWNAWLRQLSVYLVAICVMKFIVVLLIEHVSFLITFGAWLLDLFGTNRSMQVVFSMAIFPLAMNTLQFWMIDSMGHRGASAAFPENTLASFERAIRDGADGIESDVHITKDDVIVMFHDTTLDRTTNSSGPLAERTYYGENGVEHVRTLEEPVQQIPTFEQVCTLLMKPENRHVQFNVDIKPNNDPERLFRLMKATVSKYPDYESALAPRLILGLWHPKFIPVAKKHVPSLRRAHIGASTYLASKYFWDDCDAFSMYFPSLVSAAGQAFIRKARAANKDVMVWTVNREDEMVEAARWGVRAILTDRTDVLHRLNEQMRANFDKTYRENVSGAFSWGALRYYSPAVWMYERACQYEIERHANASFAQPAEPLPLVLWHGLGDSANSLFIAKVRERVEDMYPGIVVHSVYLKSGLIPDQHAGVFSNVNDDIQIACAQLASIPELRHGFDAVGFSQGGQFLRAYVERCNKPRVRNLITLGSQHMGITQLPECVLGDPICHTIHRVLEGGIYNDYAQSHVVPAQYFRDTRSKERFEQYLAKNSFIRDINNEGTMNETYRANMLKLNKFVMAVFDRDTTVVPRNSSIFSAYPDPVDGTGDGRSESDTQHDLTHTVPLRESSIYTEDRIGLRELDRRGDLVTLTCHGIHVEMDSACIAQTFGRYVGRPRNAFAYAYHAFAAVFIGVYLLGYAVVKAIRERNKKKAIENTEKMHEVA</sequence>
<gene>
    <name evidence="10" type="ORF">MCUN1_001823</name>
</gene>
<dbReference type="CDD" id="cd08570">
    <property type="entry name" value="GDPD_YPL206cp_fungi"/>
    <property type="match status" value="1"/>
</dbReference>
<dbReference type="InterPro" id="IPR029058">
    <property type="entry name" value="AB_hydrolase_fold"/>
</dbReference>
<comment type="similarity">
    <text evidence="1">Belongs to the palmitoyl-protein thioesterase family.</text>
</comment>
<evidence type="ECO:0000256" key="3">
    <source>
        <dbReference type="ARBA" id="ARBA00022729"/>
    </source>
</evidence>
<dbReference type="FunFam" id="3.40.50.1820:FF:000107">
    <property type="entry name" value="Palmitoyl-protein thioesterase 1"/>
    <property type="match status" value="1"/>
</dbReference>
<feature type="transmembrane region" description="Helical" evidence="8">
    <location>
        <begin position="67"/>
        <end position="92"/>
    </location>
</feature>
<keyword evidence="8" id="KW-0812">Transmembrane</keyword>
<evidence type="ECO:0000256" key="4">
    <source>
        <dbReference type="ARBA" id="ARBA00022801"/>
    </source>
</evidence>
<protein>
    <recommendedName>
        <fullName evidence="2">palmitoyl-protein hydrolase</fullName>
        <ecNumber evidence="2">3.1.2.22</ecNumber>
    </recommendedName>
</protein>
<comment type="catalytic activity">
    <reaction evidence="7">
        <text>a monoacylglycerol + H2O = glycerol + a fatty acid + H(+)</text>
        <dbReference type="Rhea" id="RHEA:15245"/>
        <dbReference type="ChEBI" id="CHEBI:15377"/>
        <dbReference type="ChEBI" id="CHEBI:15378"/>
        <dbReference type="ChEBI" id="CHEBI:17408"/>
        <dbReference type="ChEBI" id="CHEBI:17754"/>
        <dbReference type="ChEBI" id="CHEBI:28868"/>
    </reaction>
</comment>
<evidence type="ECO:0000313" key="11">
    <source>
        <dbReference type="Proteomes" id="UP001219933"/>
    </source>
</evidence>
<keyword evidence="5" id="KW-0325">Glycoprotein</keyword>
<dbReference type="InterPro" id="IPR002472">
    <property type="entry name" value="Palm_thioest"/>
</dbReference>
<dbReference type="Pfam" id="PF02089">
    <property type="entry name" value="Palm_thioest"/>
    <property type="match status" value="1"/>
</dbReference>
<evidence type="ECO:0000259" key="9">
    <source>
        <dbReference type="PROSITE" id="PS51704"/>
    </source>
</evidence>
<dbReference type="AlphaFoldDB" id="A0AAF0J5Z1"/>
<dbReference type="GO" id="GO:0008081">
    <property type="term" value="F:phosphoric diester hydrolase activity"/>
    <property type="evidence" value="ECO:0007669"/>
    <property type="project" value="InterPro"/>
</dbReference>
<evidence type="ECO:0000313" key="10">
    <source>
        <dbReference type="EMBL" id="WFD34977.1"/>
    </source>
</evidence>
<feature type="transmembrane region" description="Helical" evidence="8">
    <location>
        <begin position="128"/>
        <end position="157"/>
    </location>
</feature>
<organism evidence="10 11">
    <name type="scientific">Malassezia cuniculi</name>
    <dbReference type="NCBI Taxonomy" id="948313"/>
    <lineage>
        <taxon>Eukaryota</taxon>
        <taxon>Fungi</taxon>
        <taxon>Dikarya</taxon>
        <taxon>Basidiomycota</taxon>
        <taxon>Ustilaginomycotina</taxon>
        <taxon>Malasseziomycetes</taxon>
        <taxon>Malasseziales</taxon>
        <taxon>Malasseziaceae</taxon>
        <taxon>Malassezia</taxon>
    </lineage>
</organism>
<dbReference type="Gene3D" id="3.20.20.190">
    <property type="entry name" value="Phosphatidylinositol (PI) phosphodiesterase"/>
    <property type="match status" value="1"/>
</dbReference>
<dbReference type="Pfam" id="PF03009">
    <property type="entry name" value="GDPD"/>
    <property type="match status" value="1"/>
</dbReference>
<feature type="transmembrane region" description="Helical" evidence="8">
    <location>
        <begin position="169"/>
        <end position="188"/>
    </location>
</feature>
<feature type="transmembrane region" description="Helical" evidence="8">
    <location>
        <begin position="6"/>
        <end position="22"/>
    </location>
</feature>
<accession>A0AAF0J5Z1</accession>
<dbReference type="Gene3D" id="3.40.50.1820">
    <property type="entry name" value="alpha/beta hydrolase"/>
    <property type="match status" value="1"/>
</dbReference>
<dbReference type="GO" id="GO:0006629">
    <property type="term" value="P:lipid metabolic process"/>
    <property type="evidence" value="ECO:0007669"/>
    <property type="project" value="InterPro"/>
</dbReference>
<keyword evidence="11" id="KW-1185">Reference proteome</keyword>
<dbReference type="InterPro" id="IPR022127">
    <property type="entry name" value="STIMATE/YPL162C"/>
</dbReference>
<dbReference type="EC" id="3.1.2.22" evidence="2"/>
<feature type="transmembrane region" description="Helical" evidence="8">
    <location>
        <begin position="785"/>
        <end position="805"/>
    </location>
</feature>
<keyword evidence="8" id="KW-0472">Membrane</keyword>
<evidence type="ECO:0000256" key="8">
    <source>
        <dbReference type="SAM" id="Phobius"/>
    </source>
</evidence>
<dbReference type="PANTHER" id="PTHR43805:SF1">
    <property type="entry name" value="GP-PDE DOMAIN-CONTAINING PROTEIN"/>
    <property type="match status" value="1"/>
</dbReference>